<organism evidence="7 8">
    <name type="scientific">Oecophyllibacter saccharovorans</name>
    <dbReference type="NCBI Taxonomy" id="2558360"/>
    <lineage>
        <taxon>Bacteria</taxon>
        <taxon>Pseudomonadati</taxon>
        <taxon>Pseudomonadota</taxon>
        <taxon>Alphaproteobacteria</taxon>
        <taxon>Acetobacterales</taxon>
        <taxon>Acetobacteraceae</taxon>
        <taxon>Oecophyllibacter</taxon>
    </lineage>
</organism>
<dbReference type="PRINTS" id="PR00395">
    <property type="entry name" value="RIBOSOMALS2"/>
</dbReference>
<dbReference type="GO" id="GO:0006412">
    <property type="term" value="P:translation"/>
    <property type="evidence" value="ECO:0007669"/>
    <property type="project" value="UniProtKB-UniRule"/>
</dbReference>
<evidence type="ECO:0000313" key="7">
    <source>
        <dbReference type="EMBL" id="TPW35525.1"/>
    </source>
</evidence>
<evidence type="ECO:0000256" key="4">
    <source>
        <dbReference type="ARBA" id="ARBA00035256"/>
    </source>
</evidence>
<dbReference type="Pfam" id="PF00318">
    <property type="entry name" value="Ribosomal_S2"/>
    <property type="match status" value="1"/>
</dbReference>
<sequence>MAMPEFTMRQLLEAGVHFGHHTRRWNPSMAPYLFGVRNQVHIIDLQQTVPMLDRALKQVRDTVAAGGRVLFVGTKRAAAEHIADAAQRCGQYYVNHRWLGGMLTNWKTITGSIKRLRAIDEMLAGDTAGLTKKEILDITRDREKLERSLGGIKDMGGLPNLLFVIDTNKEKLAVEEANKLGIPVVAVLDSNSDPKGVDFPIPGNDDALRAIALYCDLVAGAVLDGISAELAASGQDLGAAEELGAEALVAEAKAENAAEIAANAAGA</sequence>
<dbReference type="PROSITE" id="PS00962">
    <property type="entry name" value="RIBOSOMAL_S2_1"/>
    <property type="match status" value="1"/>
</dbReference>
<comment type="similarity">
    <text evidence="1 5 6">Belongs to the universal ribosomal protein uS2 family.</text>
</comment>
<proteinExistence type="inferred from homology"/>
<keyword evidence="3 5" id="KW-0687">Ribonucleoprotein</keyword>
<evidence type="ECO:0000256" key="6">
    <source>
        <dbReference type="RuleBase" id="RU003631"/>
    </source>
</evidence>
<dbReference type="HAMAP" id="MF_00291_B">
    <property type="entry name" value="Ribosomal_uS2_B"/>
    <property type="match status" value="1"/>
</dbReference>
<dbReference type="PANTHER" id="PTHR12534">
    <property type="entry name" value="30S RIBOSOMAL PROTEIN S2 PROKARYOTIC AND ORGANELLAR"/>
    <property type="match status" value="1"/>
</dbReference>
<accession>A0A506UQ86</accession>
<evidence type="ECO:0000256" key="3">
    <source>
        <dbReference type="ARBA" id="ARBA00023274"/>
    </source>
</evidence>
<protein>
    <recommendedName>
        <fullName evidence="4 5">Small ribosomal subunit protein uS2</fullName>
    </recommendedName>
</protein>
<evidence type="ECO:0000256" key="5">
    <source>
        <dbReference type="HAMAP-Rule" id="MF_00291"/>
    </source>
</evidence>
<reference evidence="7 8" key="1">
    <citation type="submission" date="2019-03" db="EMBL/GenBank/DDBJ databases">
        <title>The complete genome sequence of Neokomagataea sp. Jb2 NBRC113641.</title>
        <authorList>
            <person name="Chua K.-O."/>
            <person name="Chan K.-G."/>
            <person name="See-Too W.-S."/>
        </authorList>
    </citation>
    <scope>NUCLEOTIDE SEQUENCE [LARGE SCALE GENOMIC DNA]</scope>
    <source>
        <strain evidence="7 8">Jb2</strain>
    </source>
</reference>
<evidence type="ECO:0000313" key="8">
    <source>
        <dbReference type="Proteomes" id="UP000315037"/>
    </source>
</evidence>
<evidence type="ECO:0000256" key="2">
    <source>
        <dbReference type="ARBA" id="ARBA00022980"/>
    </source>
</evidence>
<name>A0A506UQ86_9PROT</name>
<dbReference type="CDD" id="cd01425">
    <property type="entry name" value="RPS2"/>
    <property type="match status" value="1"/>
</dbReference>
<dbReference type="EMBL" id="SORZ01000001">
    <property type="protein sequence ID" value="TPW35525.1"/>
    <property type="molecule type" value="Genomic_DNA"/>
</dbReference>
<dbReference type="InterPro" id="IPR023591">
    <property type="entry name" value="Ribosomal_uS2_flav_dom_sf"/>
</dbReference>
<dbReference type="InterPro" id="IPR005706">
    <property type="entry name" value="Ribosomal_uS2_bac/mit/plastid"/>
</dbReference>
<dbReference type="PROSITE" id="PS00963">
    <property type="entry name" value="RIBOSOMAL_S2_2"/>
    <property type="match status" value="1"/>
</dbReference>
<dbReference type="GO" id="GO:0003735">
    <property type="term" value="F:structural constituent of ribosome"/>
    <property type="evidence" value="ECO:0007669"/>
    <property type="project" value="InterPro"/>
</dbReference>
<evidence type="ECO:0000256" key="1">
    <source>
        <dbReference type="ARBA" id="ARBA00006242"/>
    </source>
</evidence>
<dbReference type="AlphaFoldDB" id="A0A506UQ86"/>
<dbReference type="RefSeq" id="WP_165599066.1">
    <property type="nucleotide sequence ID" value="NZ_SORY01000001.1"/>
</dbReference>
<dbReference type="InterPro" id="IPR001865">
    <property type="entry name" value="Ribosomal_uS2"/>
</dbReference>
<dbReference type="NCBIfam" id="TIGR01011">
    <property type="entry name" value="rpsB_bact"/>
    <property type="match status" value="1"/>
</dbReference>
<dbReference type="GO" id="GO:0022627">
    <property type="term" value="C:cytosolic small ribosomal subunit"/>
    <property type="evidence" value="ECO:0007669"/>
    <property type="project" value="TreeGrafter"/>
</dbReference>
<dbReference type="Proteomes" id="UP000315037">
    <property type="component" value="Unassembled WGS sequence"/>
</dbReference>
<gene>
    <name evidence="5 7" type="primary">rpsB</name>
    <name evidence="7" type="ORF">E3202_00665</name>
</gene>
<dbReference type="Gene3D" id="1.10.287.610">
    <property type="entry name" value="Helix hairpin bin"/>
    <property type="match status" value="1"/>
</dbReference>
<dbReference type="Gene3D" id="3.40.50.10490">
    <property type="entry name" value="Glucose-6-phosphate isomerase like protein, domain 1"/>
    <property type="match status" value="1"/>
</dbReference>
<dbReference type="SUPFAM" id="SSF52313">
    <property type="entry name" value="Ribosomal protein S2"/>
    <property type="match status" value="1"/>
</dbReference>
<dbReference type="PANTHER" id="PTHR12534:SF0">
    <property type="entry name" value="SMALL RIBOSOMAL SUBUNIT PROTEIN US2M"/>
    <property type="match status" value="1"/>
</dbReference>
<dbReference type="InterPro" id="IPR018130">
    <property type="entry name" value="Ribosomal_uS2_CS"/>
</dbReference>
<keyword evidence="8" id="KW-1185">Reference proteome</keyword>
<keyword evidence="2 5" id="KW-0689">Ribosomal protein</keyword>
<comment type="caution">
    <text evidence="7">The sequence shown here is derived from an EMBL/GenBank/DDBJ whole genome shotgun (WGS) entry which is preliminary data.</text>
</comment>